<comment type="caution">
    <text evidence="1">The sequence shown here is derived from an EMBL/GenBank/DDBJ whole genome shotgun (WGS) entry which is preliminary data.</text>
</comment>
<evidence type="ECO:0008006" key="3">
    <source>
        <dbReference type="Google" id="ProtNLM"/>
    </source>
</evidence>
<dbReference type="EMBL" id="JANCYU010000003">
    <property type="protein sequence ID" value="KAK4522294.1"/>
    <property type="molecule type" value="Genomic_DNA"/>
</dbReference>
<gene>
    <name evidence="1" type="ORF">GAYE_HPESCF16G0174</name>
</gene>
<dbReference type="Proteomes" id="UP001300502">
    <property type="component" value="Unassembled WGS sequence"/>
</dbReference>
<evidence type="ECO:0000313" key="1">
    <source>
        <dbReference type="EMBL" id="KAK4522294.1"/>
    </source>
</evidence>
<evidence type="ECO:0000313" key="2">
    <source>
        <dbReference type="Proteomes" id="UP001300502"/>
    </source>
</evidence>
<sequence>MTESFAFSLGKRPIVCILGKRAEETLKVRHKTRKKEGETDSESEQIVPFVQRSVLDILEEATATFIFEIGKCARLHSLCSNSSRSSVLDILDALREFSVYFYVSPFDLLSYMSLEEIALPELKTTRILKPSKKSLLFAPKTHLTEATEKNDGETSSHWSCYESWMPSMPPPSTLVLKQGKVVEEHDREGALKDKGTGQLYAGMRYGLLAQAKGAAMKDNPFLRLPHKAKDQTE</sequence>
<dbReference type="AlphaFoldDB" id="A0AAV9I2X8"/>
<accession>A0AAV9I2X8</accession>
<reference evidence="1 2" key="1">
    <citation type="submission" date="2022-07" db="EMBL/GenBank/DDBJ databases">
        <title>Genome-wide signatures of adaptation to extreme environments.</title>
        <authorList>
            <person name="Cho C.H."/>
            <person name="Yoon H.S."/>
        </authorList>
    </citation>
    <scope>NUCLEOTIDE SEQUENCE [LARGE SCALE GENOMIC DNA]</scope>
    <source>
        <strain evidence="1 2">108.79 E11</strain>
    </source>
</reference>
<keyword evidence="2" id="KW-1185">Reference proteome</keyword>
<proteinExistence type="predicted"/>
<organism evidence="1 2">
    <name type="scientific">Galdieria yellowstonensis</name>
    <dbReference type="NCBI Taxonomy" id="3028027"/>
    <lineage>
        <taxon>Eukaryota</taxon>
        <taxon>Rhodophyta</taxon>
        <taxon>Bangiophyceae</taxon>
        <taxon>Galdieriales</taxon>
        <taxon>Galdieriaceae</taxon>
        <taxon>Galdieria</taxon>
    </lineage>
</organism>
<name>A0AAV9I2X8_9RHOD</name>
<protein>
    <recommendedName>
        <fullName evidence="3">Transcription initiation factor TFIID subunit 8</fullName>
    </recommendedName>
</protein>